<dbReference type="SUPFAM" id="SSF52540">
    <property type="entry name" value="P-loop containing nucleoside triphosphate hydrolases"/>
    <property type="match status" value="2"/>
</dbReference>
<dbReference type="PROSITE" id="PS51420">
    <property type="entry name" value="RHO"/>
    <property type="match status" value="1"/>
</dbReference>
<dbReference type="NCBIfam" id="TIGR00231">
    <property type="entry name" value="small_GTP"/>
    <property type="match status" value="1"/>
</dbReference>
<dbReference type="AlphaFoldDB" id="A0A6L2MZP5"/>
<dbReference type="FunFam" id="3.40.50.300:FF:000823">
    <property type="entry name" value="Small GTPase RAB, putative"/>
    <property type="match status" value="1"/>
</dbReference>
<dbReference type="PANTHER" id="PTHR47978">
    <property type="match status" value="1"/>
</dbReference>
<keyword evidence="1" id="KW-0547">Nucleotide-binding</keyword>
<gene>
    <name evidence="2" type="ORF">Tci_049752</name>
</gene>
<evidence type="ECO:0000313" key="2">
    <source>
        <dbReference type="EMBL" id="GEU77774.1"/>
    </source>
</evidence>
<dbReference type="Pfam" id="PF00071">
    <property type="entry name" value="Ras"/>
    <property type="match status" value="2"/>
</dbReference>
<dbReference type="Gene3D" id="3.40.50.300">
    <property type="entry name" value="P-loop containing nucleotide triphosphate hydrolases"/>
    <property type="match status" value="2"/>
</dbReference>
<comment type="caution">
    <text evidence="2">The sequence shown here is derived from an EMBL/GenBank/DDBJ whole genome shotgun (WGS) entry which is preliminary data.</text>
</comment>
<organism evidence="2">
    <name type="scientific">Tanacetum cinerariifolium</name>
    <name type="common">Dalmatian daisy</name>
    <name type="synonym">Chrysanthemum cinerariifolium</name>
    <dbReference type="NCBI Taxonomy" id="118510"/>
    <lineage>
        <taxon>Eukaryota</taxon>
        <taxon>Viridiplantae</taxon>
        <taxon>Streptophyta</taxon>
        <taxon>Embryophyta</taxon>
        <taxon>Tracheophyta</taxon>
        <taxon>Spermatophyta</taxon>
        <taxon>Magnoliopsida</taxon>
        <taxon>eudicotyledons</taxon>
        <taxon>Gunneridae</taxon>
        <taxon>Pentapetalae</taxon>
        <taxon>asterids</taxon>
        <taxon>campanulids</taxon>
        <taxon>Asterales</taxon>
        <taxon>Asteraceae</taxon>
        <taxon>Asteroideae</taxon>
        <taxon>Anthemideae</taxon>
        <taxon>Anthemidinae</taxon>
        <taxon>Tanacetum</taxon>
    </lineage>
</organism>
<accession>A0A6L2MZP5</accession>
<dbReference type="SMART" id="SM00173">
    <property type="entry name" value="RAS"/>
    <property type="match status" value="1"/>
</dbReference>
<dbReference type="CDD" id="cd01860">
    <property type="entry name" value="Rab5_related"/>
    <property type="match status" value="1"/>
</dbReference>
<reference evidence="2" key="1">
    <citation type="journal article" date="2019" name="Sci. Rep.">
        <title>Draft genome of Tanacetum cinerariifolium, the natural source of mosquito coil.</title>
        <authorList>
            <person name="Yamashiro T."/>
            <person name="Shiraishi A."/>
            <person name="Satake H."/>
            <person name="Nakayama K."/>
        </authorList>
    </citation>
    <scope>NUCLEOTIDE SEQUENCE</scope>
</reference>
<name>A0A6L2MZP5_TANCI</name>
<dbReference type="SMART" id="SM00176">
    <property type="entry name" value="RAN"/>
    <property type="match status" value="1"/>
</dbReference>
<dbReference type="SMART" id="SM00175">
    <property type="entry name" value="RAB"/>
    <property type="match status" value="1"/>
</dbReference>
<sequence>MGANQGGGGGYRFRWWRHPPESAIMVPGNPREPPGSVNILKTKKVVLGDMGTGKTSMVFRFIKGQFYDYQESTIGASFSTEVVSIDKTTVKFDIWDTVTGKVQWVTTVVFGDMGTGKTSMVLRFIKGQFYDYQESTIGASFSTEVASIGKTTVKFDIWDTAGQERYHSLAPMYYRGAAAAVVVYDITKMVSFERTKKWIEELKRHGNPNLVMVLVANKADLNKNREIDIEEGKQYAKDNNMQFFETSAKTAENLHELFYEIAKRVADAQATHDTPSGMKLEISERQDKGRSLFCCS</sequence>
<dbReference type="PRINTS" id="PR00449">
    <property type="entry name" value="RASTRNSFRMNG"/>
</dbReference>
<evidence type="ECO:0000256" key="1">
    <source>
        <dbReference type="ARBA" id="ARBA00022741"/>
    </source>
</evidence>
<dbReference type="InterPro" id="IPR027417">
    <property type="entry name" value="P-loop_NTPase"/>
</dbReference>
<dbReference type="SMART" id="SM00174">
    <property type="entry name" value="RHO"/>
    <property type="match status" value="1"/>
</dbReference>
<dbReference type="PROSITE" id="PS51421">
    <property type="entry name" value="RAS"/>
    <property type="match status" value="1"/>
</dbReference>
<dbReference type="InterPro" id="IPR001806">
    <property type="entry name" value="Small_GTPase"/>
</dbReference>
<dbReference type="GO" id="GO:0005525">
    <property type="term" value="F:GTP binding"/>
    <property type="evidence" value="ECO:0007669"/>
    <property type="project" value="InterPro"/>
</dbReference>
<dbReference type="GO" id="GO:0003924">
    <property type="term" value="F:GTPase activity"/>
    <property type="evidence" value="ECO:0007669"/>
    <property type="project" value="InterPro"/>
</dbReference>
<protein>
    <submittedName>
        <fullName evidence="2">Ras-related protein RHN1 isoform X1</fullName>
    </submittedName>
</protein>
<dbReference type="EMBL" id="BKCJ010007542">
    <property type="protein sequence ID" value="GEU77774.1"/>
    <property type="molecule type" value="Genomic_DNA"/>
</dbReference>
<proteinExistence type="predicted"/>
<dbReference type="FunFam" id="3.40.50.300:FF:003486">
    <property type="entry name" value="Major sperm protein"/>
    <property type="match status" value="1"/>
</dbReference>
<dbReference type="InterPro" id="IPR005225">
    <property type="entry name" value="Small_GTP-bd"/>
</dbReference>
<dbReference type="PROSITE" id="PS51419">
    <property type="entry name" value="RAB"/>
    <property type="match status" value="1"/>
</dbReference>